<protein>
    <submittedName>
        <fullName evidence="6">Glycoside hydrolase family 28 protein</fullName>
    </submittedName>
</protein>
<evidence type="ECO:0000256" key="3">
    <source>
        <dbReference type="ARBA" id="ARBA00023295"/>
    </source>
</evidence>
<dbReference type="PROSITE" id="PS51257">
    <property type="entry name" value="PROKAR_LIPOPROTEIN"/>
    <property type="match status" value="1"/>
</dbReference>
<organism evidence="6 7">
    <name type="scientific">Draconibacterium aestuarii</name>
    <dbReference type="NCBI Taxonomy" id="2998507"/>
    <lineage>
        <taxon>Bacteria</taxon>
        <taxon>Pseudomonadati</taxon>
        <taxon>Bacteroidota</taxon>
        <taxon>Bacteroidia</taxon>
        <taxon>Marinilabiliales</taxon>
        <taxon>Prolixibacteraceae</taxon>
        <taxon>Draconibacterium</taxon>
    </lineage>
</organism>
<dbReference type="SUPFAM" id="SSF51126">
    <property type="entry name" value="Pectin lyase-like"/>
    <property type="match status" value="1"/>
</dbReference>
<dbReference type="InterPro" id="IPR024535">
    <property type="entry name" value="RHGA/B-epi-like_pectate_lyase"/>
</dbReference>
<dbReference type="InterPro" id="IPR011050">
    <property type="entry name" value="Pectin_lyase_fold/virulence"/>
</dbReference>
<evidence type="ECO:0000256" key="4">
    <source>
        <dbReference type="RuleBase" id="RU361169"/>
    </source>
</evidence>
<dbReference type="GO" id="GO:0004650">
    <property type="term" value="F:polygalacturonase activity"/>
    <property type="evidence" value="ECO:0007669"/>
    <property type="project" value="InterPro"/>
</dbReference>
<keyword evidence="2 4" id="KW-0378">Hydrolase</keyword>
<evidence type="ECO:0000256" key="2">
    <source>
        <dbReference type="ARBA" id="ARBA00022801"/>
    </source>
</evidence>
<dbReference type="Pfam" id="PF12708">
    <property type="entry name" value="Pect-lyase_RHGA_epim"/>
    <property type="match status" value="1"/>
</dbReference>
<accession>A0A9X3F8W0</accession>
<dbReference type="InterPro" id="IPR012334">
    <property type="entry name" value="Pectin_lyas_fold"/>
</dbReference>
<dbReference type="Pfam" id="PF00295">
    <property type="entry name" value="Glyco_hydro_28"/>
    <property type="match status" value="1"/>
</dbReference>
<dbReference type="SMART" id="SM00710">
    <property type="entry name" value="PbH1"/>
    <property type="match status" value="6"/>
</dbReference>
<dbReference type="InterPro" id="IPR000743">
    <property type="entry name" value="Glyco_hydro_28"/>
</dbReference>
<sequence>MNKKSGIALLLFVVLISCNHAPKVERVQEIVTAETVIQAISEPVIPDYSVNILDFDAVADSLADNRVAFEKAIVALIEKGGGTLVVPAGTYLINGPIHLSSNINLFLAEGSRLKFGSNPADYLPLVSTSWEGTFLYNYSPFIYANNCTNVVITGKGIIDGEASETWNLWREEQKEDQLLSREMNHNNVPISERKFGEGHYLRPQLIQFFDCKNIKVEGVKMEDSPFWCLHLLRCENVIVRGVRYDAQNKNNDGIDPEYSRNVLIENVDFNNSDDNVAIKAGRDDEGRASKVRSENIVVRNCNFKGLHALVVGSEMSAGVENVFVGNCSFAGKLKRGIYLKSNPDRGGYIKNIYLKNIDFGVVEDCIYITSFYHNEGEGHVTSINNIFFENITCKQATNYGIVIQGFPEKKITDVHFKNITIDSAKNPISMTDTENIIVSNLRIGELADAPSSVK</sequence>
<comment type="caution">
    <text evidence="6">The sequence shown here is derived from an EMBL/GenBank/DDBJ whole genome shotgun (WGS) entry which is preliminary data.</text>
</comment>
<evidence type="ECO:0000256" key="1">
    <source>
        <dbReference type="ARBA" id="ARBA00008834"/>
    </source>
</evidence>
<dbReference type="InterPro" id="IPR006626">
    <property type="entry name" value="PbH1"/>
</dbReference>
<dbReference type="Proteomes" id="UP001145087">
    <property type="component" value="Unassembled WGS sequence"/>
</dbReference>
<dbReference type="AlphaFoldDB" id="A0A9X3F8W0"/>
<dbReference type="PANTHER" id="PTHR31339:SF9">
    <property type="entry name" value="PLASMIN AND FIBRONECTIN-BINDING PROTEIN A"/>
    <property type="match status" value="1"/>
</dbReference>
<dbReference type="PANTHER" id="PTHR31339">
    <property type="entry name" value="PECTIN LYASE-RELATED"/>
    <property type="match status" value="1"/>
</dbReference>
<evidence type="ECO:0000259" key="5">
    <source>
        <dbReference type="Pfam" id="PF12708"/>
    </source>
</evidence>
<dbReference type="Gene3D" id="2.160.20.10">
    <property type="entry name" value="Single-stranded right-handed beta-helix, Pectin lyase-like"/>
    <property type="match status" value="1"/>
</dbReference>
<dbReference type="GO" id="GO:0005975">
    <property type="term" value="P:carbohydrate metabolic process"/>
    <property type="evidence" value="ECO:0007669"/>
    <property type="project" value="InterPro"/>
</dbReference>
<comment type="similarity">
    <text evidence="1 4">Belongs to the glycosyl hydrolase 28 family.</text>
</comment>
<keyword evidence="7" id="KW-1185">Reference proteome</keyword>
<keyword evidence="3 4" id="KW-0326">Glycosidase</keyword>
<dbReference type="EMBL" id="JAPOHD010000030">
    <property type="protein sequence ID" value="MCY1721957.1"/>
    <property type="molecule type" value="Genomic_DNA"/>
</dbReference>
<name>A0A9X3F8W0_9BACT</name>
<reference evidence="6" key="1">
    <citation type="submission" date="2022-11" db="EMBL/GenBank/DDBJ databases">
        <title>Marilongibacter aestuarii gen. nov., sp. nov., isolated from tidal flat sediment.</title>
        <authorList>
            <person name="Jiayan W."/>
        </authorList>
    </citation>
    <scope>NUCLEOTIDE SEQUENCE</scope>
    <source>
        <strain evidence="6">Z1-6</strain>
    </source>
</reference>
<feature type="domain" description="Rhamnogalacturonase A/B/Epimerase-like pectate lyase" evidence="5">
    <location>
        <begin position="50"/>
        <end position="106"/>
    </location>
</feature>
<gene>
    <name evidence="6" type="ORF">OU798_16505</name>
</gene>
<proteinExistence type="inferred from homology"/>
<evidence type="ECO:0000313" key="7">
    <source>
        <dbReference type="Proteomes" id="UP001145087"/>
    </source>
</evidence>
<dbReference type="InterPro" id="IPR051801">
    <property type="entry name" value="GH28_Enzymes"/>
</dbReference>
<dbReference type="RefSeq" id="WP_343334287.1">
    <property type="nucleotide sequence ID" value="NZ_JAPOHD010000030.1"/>
</dbReference>
<evidence type="ECO:0000313" key="6">
    <source>
        <dbReference type="EMBL" id="MCY1721957.1"/>
    </source>
</evidence>